<feature type="region of interest" description="Disordered" evidence="1">
    <location>
        <begin position="593"/>
        <end position="620"/>
    </location>
</feature>
<gene>
    <name evidence="5" type="primary">COIL</name>
</gene>
<evidence type="ECO:0000259" key="2">
    <source>
        <dbReference type="Pfam" id="PF15862"/>
    </source>
</evidence>
<dbReference type="Pfam" id="PF15862">
    <property type="entry name" value="Coilin_N"/>
    <property type="match status" value="1"/>
</dbReference>
<reference evidence="4" key="1">
    <citation type="submission" date="2025-05" db="UniProtKB">
        <authorList>
            <consortium name="RefSeq"/>
        </authorList>
    </citation>
    <scope>NUCLEOTIDE SEQUENCE [LARGE SCALE GENOMIC DNA]</scope>
</reference>
<name>A0A6J0T087_9SAUR</name>
<dbReference type="Pfam" id="PF23086">
    <property type="entry name" value="Tudor_Coilin"/>
    <property type="match status" value="1"/>
</dbReference>
<organism evidence="4 5">
    <name type="scientific">Pogona vitticeps</name>
    <name type="common">central bearded dragon</name>
    <dbReference type="NCBI Taxonomy" id="103695"/>
    <lineage>
        <taxon>Eukaryota</taxon>
        <taxon>Metazoa</taxon>
        <taxon>Chordata</taxon>
        <taxon>Craniata</taxon>
        <taxon>Vertebrata</taxon>
        <taxon>Euteleostomi</taxon>
        <taxon>Lepidosauria</taxon>
        <taxon>Squamata</taxon>
        <taxon>Bifurcata</taxon>
        <taxon>Unidentata</taxon>
        <taxon>Episquamata</taxon>
        <taxon>Toxicofera</taxon>
        <taxon>Iguania</taxon>
        <taxon>Acrodonta</taxon>
        <taxon>Agamidae</taxon>
        <taxon>Amphibolurinae</taxon>
        <taxon>Pogona</taxon>
    </lineage>
</organism>
<dbReference type="OrthoDB" id="74813at2759"/>
<reference evidence="5" key="2">
    <citation type="submission" date="2025-08" db="UniProtKB">
        <authorList>
            <consortium name="RefSeq"/>
        </authorList>
    </citation>
    <scope>IDENTIFICATION</scope>
</reference>
<evidence type="ECO:0000256" key="1">
    <source>
        <dbReference type="SAM" id="MobiDB-lite"/>
    </source>
</evidence>
<dbReference type="GO" id="GO:0030619">
    <property type="term" value="F:U1 snRNA binding"/>
    <property type="evidence" value="ECO:0007669"/>
    <property type="project" value="TreeGrafter"/>
</dbReference>
<evidence type="ECO:0000313" key="4">
    <source>
        <dbReference type="Proteomes" id="UP001652642"/>
    </source>
</evidence>
<feature type="compositionally biased region" description="Polar residues" evidence="1">
    <location>
        <begin position="598"/>
        <end position="609"/>
    </location>
</feature>
<feature type="compositionally biased region" description="Basic and acidic residues" evidence="1">
    <location>
        <begin position="194"/>
        <end position="206"/>
    </location>
</feature>
<dbReference type="PANTHER" id="PTHR15197:SF0">
    <property type="entry name" value="COILIN"/>
    <property type="match status" value="1"/>
</dbReference>
<feature type="compositionally biased region" description="Low complexity" evidence="1">
    <location>
        <begin position="360"/>
        <end position="379"/>
    </location>
</feature>
<evidence type="ECO:0000259" key="3">
    <source>
        <dbReference type="Pfam" id="PF23086"/>
    </source>
</evidence>
<dbReference type="InterPro" id="IPR056398">
    <property type="entry name" value="Tudor_Coilin"/>
</dbReference>
<dbReference type="GO" id="GO:0015030">
    <property type="term" value="C:Cajal body"/>
    <property type="evidence" value="ECO:0007669"/>
    <property type="project" value="TreeGrafter"/>
</dbReference>
<feature type="compositionally biased region" description="Low complexity" evidence="1">
    <location>
        <begin position="310"/>
        <end position="330"/>
    </location>
</feature>
<dbReference type="GeneID" id="110073990"/>
<feature type="region of interest" description="Disordered" evidence="1">
    <location>
        <begin position="110"/>
        <end position="170"/>
    </location>
</feature>
<dbReference type="InterPro" id="IPR031722">
    <property type="entry name" value="Coilin_N"/>
</dbReference>
<dbReference type="KEGG" id="pvt:110073990"/>
<feature type="domain" description="Coilin tudor" evidence="3">
    <location>
        <begin position="487"/>
        <end position="580"/>
    </location>
</feature>
<dbReference type="Proteomes" id="UP001652642">
    <property type="component" value="Chromosome 2"/>
</dbReference>
<keyword evidence="4" id="KW-1185">Reference proteome</keyword>
<dbReference type="InterPro" id="IPR024822">
    <property type="entry name" value="Coilin"/>
</dbReference>
<dbReference type="InParanoid" id="A0A6J0T087"/>
<feature type="compositionally biased region" description="Low complexity" evidence="1">
    <location>
        <begin position="239"/>
        <end position="259"/>
    </location>
</feature>
<feature type="compositionally biased region" description="Polar residues" evidence="1">
    <location>
        <begin position="226"/>
        <end position="238"/>
    </location>
</feature>
<dbReference type="AlphaFoldDB" id="A0A6J0T087"/>
<dbReference type="GO" id="GO:0000387">
    <property type="term" value="P:spliceosomal snRNP assembly"/>
    <property type="evidence" value="ECO:0007669"/>
    <property type="project" value="TreeGrafter"/>
</dbReference>
<proteinExistence type="predicted"/>
<feature type="region of interest" description="Disordered" evidence="1">
    <location>
        <begin position="182"/>
        <end position="430"/>
    </location>
</feature>
<feature type="compositionally biased region" description="Polar residues" evidence="1">
    <location>
        <begin position="278"/>
        <end position="297"/>
    </location>
</feature>
<protein>
    <submittedName>
        <fullName evidence="5">Coilin</fullName>
    </submittedName>
</protein>
<dbReference type="RefSeq" id="XP_020639429.2">
    <property type="nucleotide sequence ID" value="XM_020783770.2"/>
</dbReference>
<evidence type="ECO:0000313" key="5">
    <source>
        <dbReference type="RefSeq" id="XP_020639429.2"/>
    </source>
</evidence>
<dbReference type="CTD" id="8161"/>
<accession>A0A6J0T087</accession>
<dbReference type="GO" id="GO:0030620">
    <property type="term" value="F:U2 snRNA binding"/>
    <property type="evidence" value="ECO:0007669"/>
    <property type="project" value="TreeGrafter"/>
</dbReference>
<sequence length="620" mass="67964">MAAAGSGCEAPVRLRLLFDYPPPGSPACGLCWLLLEPSQVRLITDLISLIRDKFGFSRRAKLSLFLDGALLPPTESARLVRDNDALRVKLDEVIGEDSCDQLTNGFSQVSKKQKKQHWQKLEASASESEEEGHRKRKKSKHNFEHFSSQEEDARTVVDSVTQRKRKKAVIKKDCIAHSESYDDTPHLKKLRKKTDREKERETDGDKKKKARNVKAKDSSQKVKKTSLLNCSQRSTAENTTTQSSTKKGGTSSESSTSSSDSDDNLVATKEKHSHKTKVASQQINKSQLAPSVTSVSSAKLAAKQKDKNSLKAANSKKANVQYSSSDSHSTSGDEEEQKSSNLKNKRPNNNKGIVAAPVTSPASKTKPSTSSSDSDSSESGTVTIKKPKIVASQPLGRDGGQQLPAATCGSSISLSDSVRGRGRGESPFWKGPRVRGCRGLVRGRGRGRGENTSFYYNYNDQHHKEQQLNEAATNTSIIIQNPLEAPKKDYSKFPLLAAPPQVGEKIAFKLLELTDNYTPEVSDYKEGKIISWNPANTELELEILSFSSVAKEPGKFDLVYQTADGAETIEYAVSQDKKITPSWNALIEPRLLVDPSDNESSPKNGTPSDVNMLVPDVNSL</sequence>
<feature type="compositionally biased region" description="Basic and acidic residues" evidence="1">
    <location>
        <begin position="141"/>
        <end position="155"/>
    </location>
</feature>
<dbReference type="PANTHER" id="PTHR15197">
    <property type="entry name" value="COILIN P80"/>
    <property type="match status" value="1"/>
</dbReference>
<feature type="domain" description="Coilin N-terminal" evidence="2">
    <location>
        <begin position="12"/>
        <end position="140"/>
    </location>
</feature>